<feature type="compositionally biased region" description="Pro residues" evidence="1">
    <location>
        <begin position="553"/>
        <end position="562"/>
    </location>
</feature>
<dbReference type="AlphaFoldDB" id="F0XVI7"/>
<reference evidence="2 3" key="1">
    <citation type="journal article" date="2011" name="Proc. Natl. Acad. Sci. U.S.A.">
        <title>Niche of harmful alga Aureococcus anophagefferens revealed through ecogenomics.</title>
        <authorList>
            <person name="Gobler C.J."/>
            <person name="Berry D.L."/>
            <person name="Dyhrman S.T."/>
            <person name="Wilhelm S.W."/>
            <person name="Salamov A."/>
            <person name="Lobanov A.V."/>
            <person name="Zhang Y."/>
            <person name="Collier J.L."/>
            <person name="Wurch L.L."/>
            <person name="Kustka A.B."/>
            <person name="Dill B.D."/>
            <person name="Shah M."/>
            <person name="VerBerkmoes N.C."/>
            <person name="Kuo A."/>
            <person name="Terry A."/>
            <person name="Pangilinan J."/>
            <person name="Lindquist E.A."/>
            <person name="Lucas S."/>
            <person name="Paulsen I.T."/>
            <person name="Hattenrath-Lehmann T.K."/>
            <person name="Talmage S.C."/>
            <person name="Walker E.A."/>
            <person name="Koch F."/>
            <person name="Burson A.M."/>
            <person name="Marcoval M.A."/>
            <person name="Tang Y.Z."/>
            <person name="Lecleir G.R."/>
            <person name="Coyne K.J."/>
            <person name="Berg G.M."/>
            <person name="Bertrand E.M."/>
            <person name="Saito M.A."/>
            <person name="Gladyshev V.N."/>
            <person name="Grigoriev I.V."/>
        </authorList>
    </citation>
    <scope>NUCLEOTIDE SEQUENCE [LARGE SCALE GENOMIC DNA]</scope>
    <source>
        <strain evidence="3">CCMP 1984</strain>
    </source>
</reference>
<sequence>MTEEQKVVEPVEGGTDFVRYHDSDESDDETAIDAEDPAALAAAATEALEAAMAQTADADVPAELHALAGAVSDTLEAASGADDPPEPPASKPAAKTFSRQAPKAVRQPKPCVVAPEDDVGISADEIGLVAGGLGRLRVAVLDSDEEAEPFVVGPVQDDDTVIESWEERDAWDFVPITLRGVPARPLLEGEPLALDVDIKTTRASIEIHQPRIDLILTPIGRICCCASQPCGCPRTKDQRLLTRGVVTEVGSNRTKTRFRADFDLKLSRTYLDHQVTDEGLRGVAFDAYLRIRSSFEAYEPPRGVGAGPRADGTFEYTLDEEIAIMDKVLWRCNNVPRPPDRVVELGAELHVERPLTVAVAPLAPGGGEFHVALTNDHATLPLRLCTCDLGNPRFVHVKGRKMPADLAPGDRWDFDVEVVDTANFTDAYIELTFCWRCGDEAAGGPDVGRAPGTWAHFVAQEVIMWTSTKPKRPTPDDPQDAELLEIRASTAHFIALAHLPEGHSLEMYGGAGALQAQAQALALQVYYNPWAMYQPPWPLLAAPPPPAAQWPLLAAPPPPAAPTPTSVLEVPAAAAPPPPFPEQAPAAAAPPPPFLQEAPAAAPPPPPFPEEEAAAAPPPPPFPEEDAPAFAPEEAAPDDAACAICDDAAGGARTPCCGTAICAACVARAAASANAAFKCAFCLDASPAFYAFARSVGARVDLEALPAWDADAGDDLCPALPACAASCCACPHGPAFDAATARATRSTSAAVWNLLACESCGVSYAHAGCLAKRRRGGFVCGLCESGDDDDARPARRPRVATPEPAAPPRRSPRRDAPPAAGALALAAAEDARAPRRPPAEPAPPPRRAPRRAPSPAPAPARPRRGAPPADVDALVARDPRIRVERENPKKAGSKSALRYDAYKSASTVREFLELGGTRADLRHDIALGYVVVVDRAPTPPPRAQRATALPSFVKSCPAYLGRAAAAVALRAGAAPGIPNGDPAPGWHKEIIPRKHDPREADVHFYDARSGRQFRSLASLRAFVAPGDVDLDAFDFRHAAGRARCPPVPARSEINGALREIWGGLSKREQAAARAAAPGRDVPPHPTATVRAAEAAVDRTGGTAEQRAFASLMAAVYSHNKTY</sequence>
<feature type="region of interest" description="Disordered" evidence="1">
    <location>
        <begin position="553"/>
        <end position="629"/>
    </location>
</feature>
<dbReference type="InterPro" id="IPR011011">
    <property type="entry name" value="Znf_FYVE_PHD"/>
</dbReference>
<dbReference type="GeneID" id="20223062"/>
<dbReference type="PANTHER" id="PTHR45725:SF18">
    <property type="entry name" value="ORC1-LIKE AAA ATPASE DOMAIN-CONTAINING PROTEIN"/>
    <property type="match status" value="1"/>
</dbReference>
<dbReference type="PANTHER" id="PTHR45725">
    <property type="entry name" value="FORMIN HOMOLOGY 2 FAMILY MEMBER"/>
    <property type="match status" value="1"/>
</dbReference>
<feature type="compositionally biased region" description="Pro residues" evidence="1">
    <location>
        <begin position="574"/>
        <end position="594"/>
    </location>
</feature>
<dbReference type="Gene3D" id="3.30.40.10">
    <property type="entry name" value="Zinc/RING finger domain, C3HC4 (zinc finger)"/>
    <property type="match status" value="1"/>
</dbReference>
<dbReference type="InterPro" id="IPR013083">
    <property type="entry name" value="Znf_RING/FYVE/PHD"/>
</dbReference>
<evidence type="ECO:0008006" key="4">
    <source>
        <dbReference type="Google" id="ProtNLM"/>
    </source>
</evidence>
<dbReference type="InterPro" id="IPR051425">
    <property type="entry name" value="Formin_Homology"/>
</dbReference>
<dbReference type="Gene3D" id="3.30.890.10">
    <property type="entry name" value="Methyl-cpg-binding Protein 2, Chain A"/>
    <property type="match status" value="1"/>
</dbReference>
<dbReference type="Proteomes" id="UP000002729">
    <property type="component" value="Unassembled WGS sequence"/>
</dbReference>
<feature type="region of interest" description="Disordered" evidence="1">
    <location>
        <begin position="1"/>
        <end position="31"/>
    </location>
</feature>
<dbReference type="SUPFAM" id="SSF54171">
    <property type="entry name" value="DNA-binding domain"/>
    <property type="match status" value="1"/>
</dbReference>
<dbReference type="InParanoid" id="F0XVI7"/>
<dbReference type="OrthoDB" id="424812at2759"/>
<evidence type="ECO:0000256" key="1">
    <source>
        <dbReference type="SAM" id="MobiDB-lite"/>
    </source>
</evidence>
<keyword evidence="3" id="KW-1185">Reference proteome</keyword>
<dbReference type="RefSeq" id="XP_009032731.1">
    <property type="nucleotide sequence ID" value="XM_009034483.1"/>
</dbReference>
<name>F0XVI7_AURAN</name>
<evidence type="ECO:0000313" key="2">
    <source>
        <dbReference type="EMBL" id="EGB13134.1"/>
    </source>
</evidence>
<evidence type="ECO:0000313" key="3">
    <source>
        <dbReference type="Proteomes" id="UP000002729"/>
    </source>
</evidence>
<accession>F0XVI7</accession>
<protein>
    <recommendedName>
        <fullName evidence="4">MBD domain-containing protein</fullName>
    </recommendedName>
</protein>
<proteinExistence type="predicted"/>
<feature type="compositionally biased region" description="Basic and acidic residues" evidence="1">
    <location>
        <begin position="875"/>
        <end position="889"/>
    </location>
</feature>
<feature type="region of interest" description="Disordered" evidence="1">
    <location>
        <begin position="787"/>
        <end position="895"/>
    </location>
</feature>
<dbReference type="KEGG" id="aaf:AURANDRAFT_60558"/>
<dbReference type="SUPFAM" id="SSF57903">
    <property type="entry name" value="FYVE/PHD zinc finger"/>
    <property type="match status" value="1"/>
</dbReference>
<dbReference type="GO" id="GO:0003677">
    <property type="term" value="F:DNA binding"/>
    <property type="evidence" value="ECO:0007669"/>
    <property type="project" value="InterPro"/>
</dbReference>
<organism evidence="3">
    <name type="scientific">Aureococcus anophagefferens</name>
    <name type="common">Harmful bloom alga</name>
    <dbReference type="NCBI Taxonomy" id="44056"/>
    <lineage>
        <taxon>Eukaryota</taxon>
        <taxon>Sar</taxon>
        <taxon>Stramenopiles</taxon>
        <taxon>Ochrophyta</taxon>
        <taxon>Pelagophyceae</taxon>
        <taxon>Pelagomonadales</taxon>
        <taxon>Pelagomonadaceae</taxon>
        <taxon>Aureococcus</taxon>
    </lineage>
</organism>
<feature type="region of interest" description="Disordered" evidence="1">
    <location>
        <begin position="76"/>
        <end position="109"/>
    </location>
</feature>
<feature type="compositionally biased region" description="Low complexity" evidence="1">
    <location>
        <begin position="817"/>
        <end position="828"/>
    </location>
</feature>
<feature type="compositionally biased region" description="Pro residues" evidence="1">
    <location>
        <begin position="839"/>
        <end position="860"/>
    </location>
</feature>
<dbReference type="InterPro" id="IPR016177">
    <property type="entry name" value="DNA-bd_dom_sf"/>
</dbReference>
<dbReference type="EMBL" id="GL833120">
    <property type="protein sequence ID" value="EGB13134.1"/>
    <property type="molecule type" value="Genomic_DNA"/>
</dbReference>
<gene>
    <name evidence="2" type="ORF">AURANDRAFT_60558</name>
</gene>